<reference evidence="1 2" key="1">
    <citation type="submission" date="2017-09" db="EMBL/GenBank/DDBJ databases">
        <title>Sphingomonas panjinensis sp.nov., isolated from oil-contaminated soil.</title>
        <authorList>
            <person name="Wang L."/>
            <person name="Chen L."/>
        </authorList>
    </citation>
    <scope>NUCLEOTIDE SEQUENCE [LARGE SCALE GENOMIC DNA]</scope>
    <source>
        <strain evidence="1 2">FW-11</strain>
    </source>
</reference>
<evidence type="ECO:0000313" key="2">
    <source>
        <dbReference type="Proteomes" id="UP000244162"/>
    </source>
</evidence>
<dbReference type="RefSeq" id="WP_107969417.1">
    <property type="nucleotide sequence ID" value="NZ_NWBU01000016.1"/>
</dbReference>
<comment type="caution">
    <text evidence="1">The sequence shown here is derived from an EMBL/GenBank/DDBJ whole genome shotgun (WGS) entry which is preliminary data.</text>
</comment>
<dbReference type="EMBL" id="NWBU01000016">
    <property type="protein sequence ID" value="PTQ08205.1"/>
    <property type="molecule type" value="Genomic_DNA"/>
</dbReference>
<proteinExistence type="predicted"/>
<dbReference type="AlphaFoldDB" id="A0A2T5FUJ9"/>
<name>A0A2T5FUJ9_9SPHN</name>
<accession>A0A2T5FUJ9</accession>
<sequence length="262" mass="28381">MTYCVGILVRDGLIMVADTRTNAGIDNISVYRKLHILAESEDRLIVCASAGNLSIAQSVLGQLGEGLPPLEVGDPPRRMSDVPTMFRAAQLVGEAVMGVGRELGPALHSANVDAGIAFLVGGRIGNSPLALYLVYEAGNFIECLPDCPFLQIGATQYGKPILDRALRYDTPLDEAMKVALISFDSTIRSNLSVGLPLDLIAIPTDRSRPVIRRRIETDDIYFRDLSARWSMLLQESRATIPDPPFMAELSTRAVPTITGNKG</sequence>
<dbReference type="InterPro" id="IPR029055">
    <property type="entry name" value="Ntn_hydrolases_N"/>
</dbReference>
<dbReference type="SUPFAM" id="SSF56235">
    <property type="entry name" value="N-terminal nucleophile aminohydrolases (Ntn hydrolases)"/>
    <property type="match status" value="1"/>
</dbReference>
<protein>
    <submittedName>
        <fullName evidence="1">Peptidase</fullName>
    </submittedName>
</protein>
<evidence type="ECO:0000313" key="1">
    <source>
        <dbReference type="EMBL" id="PTQ08205.1"/>
    </source>
</evidence>
<dbReference type="Gene3D" id="3.60.20.10">
    <property type="entry name" value="Glutamine Phosphoribosylpyrophosphate, subunit 1, domain 1"/>
    <property type="match status" value="1"/>
</dbReference>
<organism evidence="1 2">
    <name type="scientific">Sphingomonas oleivorans</name>
    <dbReference type="NCBI Taxonomy" id="1735121"/>
    <lineage>
        <taxon>Bacteria</taxon>
        <taxon>Pseudomonadati</taxon>
        <taxon>Pseudomonadota</taxon>
        <taxon>Alphaproteobacteria</taxon>
        <taxon>Sphingomonadales</taxon>
        <taxon>Sphingomonadaceae</taxon>
        <taxon>Sphingomonas</taxon>
    </lineage>
</organism>
<gene>
    <name evidence="1" type="ORF">CLG96_16000</name>
</gene>
<keyword evidence="2" id="KW-1185">Reference proteome</keyword>
<dbReference type="InterPro" id="IPR016545">
    <property type="entry name" value="UCP009120_prtse"/>
</dbReference>
<dbReference type="Proteomes" id="UP000244162">
    <property type="component" value="Unassembled WGS sequence"/>
</dbReference>
<dbReference type="PIRSF" id="PIRSF009120">
    <property type="entry name" value="UCP009120_prtse"/>
    <property type="match status" value="1"/>
</dbReference>
<dbReference type="OrthoDB" id="9786336at2"/>